<feature type="transmembrane region" description="Helical" evidence="1">
    <location>
        <begin position="97"/>
        <end position="116"/>
    </location>
</feature>
<accession>A0ABQ3G9B3</accession>
<evidence type="ECO:0000256" key="1">
    <source>
        <dbReference type="SAM" id="Phobius"/>
    </source>
</evidence>
<organism evidence="2 3">
    <name type="scientific">Pseudorhodoferax aquiterrae</name>
    <dbReference type="NCBI Taxonomy" id="747304"/>
    <lineage>
        <taxon>Bacteria</taxon>
        <taxon>Pseudomonadati</taxon>
        <taxon>Pseudomonadota</taxon>
        <taxon>Betaproteobacteria</taxon>
        <taxon>Burkholderiales</taxon>
        <taxon>Comamonadaceae</taxon>
    </lineage>
</organism>
<comment type="caution">
    <text evidence="2">The sequence shown here is derived from an EMBL/GenBank/DDBJ whole genome shotgun (WGS) entry which is preliminary data.</text>
</comment>
<sequence>MPKPVGIHKGVLKELGPSIGEASNDMSSSTYSYVQFDDGTMLRNLVAIGGLDGKLEAALKSKELVELHVQPAMQKKSLLLAVNVGGQLYANEPTGTLFFWWVGVAVMAILGLATIWVFGLGLLFWAFAFYLWLSISLVRATKRYVRGLRGAVLL</sequence>
<feature type="transmembrane region" description="Helical" evidence="1">
    <location>
        <begin position="122"/>
        <end position="140"/>
    </location>
</feature>
<gene>
    <name evidence="2" type="ORF">GCM10007320_54450</name>
</gene>
<keyword evidence="3" id="KW-1185">Reference proteome</keyword>
<reference evidence="3" key="1">
    <citation type="journal article" date="2019" name="Int. J. Syst. Evol. Microbiol.">
        <title>The Global Catalogue of Microorganisms (GCM) 10K type strain sequencing project: providing services to taxonomists for standard genome sequencing and annotation.</title>
        <authorList>
            <consortium name="The Broad Institute Genomics Platform"/>
            <consortium name="The Broad Institute Genome Sequencing Center for Infectious Disease"/>
            <person name="Wu L."/>
            <person name="Ma J."/>
        </authorList>
    </citation>
    <scope>NUCLEOTIDE SEQUENCE [LARGE SCALE GENOMIC DNA]</scope>
    <source>
        <strain evidence="3">KCTC 23314</strain>
    </source>
</reference>
<keyword evidence="1" id="KW-0472">Membrane</keyword>
<evidence type="ECO:0000313" key="3">
    <source>
        <dbReference type="Proteomes" id="UP000626210"/>
    </source>
</evidence>
<protein>
    <submittedName>
        <fullName evidence="2">Uncharacterized protein</fullName>
    </submittedName>
</protein>
<evidence type="ECO:0000313" key="2">
    <source>
        <dbReference type="EMBL" id="GHC98524.1"/>
    </source>
</evidence>
<proteinExistence type="predicted"/>
<dbReference type="RefSeq" id="WP_189690022.1">
    <property type="nucleotide sequence ID" value="NZ_BMYK01000026.1"/>
</dbReference>
<keyword evidence="1" id="KW-1133">Transmembrane helix</keyword>
<dbReference type="EMBL" id="BMYK01000026">
    <property type="protein sequence ID" value="GHC98524.1"/>
    <property type="molecule type" value="Genomic_DNA"/>
</dbReference>
<keyword evidence="1" id="KW-0812">Transmembrane</keyword>
<name>A0ABQ3G9B3_9BURK</name>
<dbReference type="Proteomes" id="UP000626210">
    <property type="component" value="Unassembled WGS sequence"/>
</dbReference>